<feature type="domain" description="SCP" evidence="1">
    <location>
        <begin position="1"/>
        <end position="27"/>
    </location>
</feature>
<dbReference type="Gene3D" id="3.40.33.10">
    <property type="entry name" value="CAP"/>
    <property type="match status" value="1"/>
</dbReference>
<evidence type="ECO:0000313" key="2">
    <source>
        <dbReference type="EMBL" id="VDL79277.1"/>
    </source>
</evidence>
<reference evidence="2 3" key="2">
    <citation type="submission" date="2018-11" db="EMBL/GenBank/DDBJ databases">
        <authorList>
            <consortium name="Pathogen Informatics"/>
        </authorList>
    </citation>
    <scope>NUCLEOTIDE SEQUENCE [LARGE SCALE GENOMIC DNA]</scope>
</reference>
<proteinExistence type="predicted"/>
<organism evidence="4">
    <name type="scientific">Nippostrongylus brasiliensis</name>
    <name type="common">Rat hookworm</name>
    <dbReference type="NCBI Taxonomy" id="27835"/>
    <lineage>
        <taxon>Eukaryota</taxon>
        <taxon>Metazoa</taxon>
        <taxon>Ecdysozoa</taxon>
        <taxon>Nematoda</taxon>
        <taxon>Chromadorea</taxon>
        <taxon>Rhabditida</taxon>
        <taxon>Rhabditina</taxon>
        <taxon>Rhabditomorpha</taxon>
        <taxon>Strongyloidea</taxon>
        <taxon>Heligmosomidae</taxon>
        <taxon>Nippostrongylus</taxon>
    </lineage>
</organism>
<reference evidence="4" key="1">
    <citation type="submission" date="2017-02" db="UniProtKB">
        <authorList>
            <consortium name="WormBaseParasite"/>
        </authorList>
    </citation>
    <scope>IDENTIFICATION</scope>
</reference>
<dbReference type="SUPFAM" id="SSF55797">
    <property type="entry name" value="PR-1-like"/>
    <property type="match status" value="1"/>
</dbReference>
<dbReference type="WBParaSite" id="NBR_0001568201-mRNA-1">
    <property type="protein sequence ID" value="NBR_0001568201-mRNA-1"/>
    <property type="gene ID" value="NBR_0001568201"/>
</dbReference>
<keyword evidence="3" id="KW-1185">Reference proteome</keyword>
<dbReference type="Pfam" id="PF00188">
    <property type="entry name" value="CAP"/>
    <property type="match status" value="1"/>
</dbReference>
<dbReference type="OMA" id="TSELWIR"/>
<dbReference type="STRING" id="27835.A0A0N4YFX7"/>
<evidence type="ECO:0000313" key="3">
    <source>
        <dbReference type="Proteomes" id="UP000271162"/>
    </source>
</evidence>
<protein>
    <submittedName>
        <fullName evidence="4">SCP domain-containing protein</fullName>
    </submittedName>
</protein>
<sequence>MVWQKSFRLGCAVVECEKAKYFTVCQYGPAGNYFGQKLYDIGEPCKNDAACKCKGCKCKPKSGLCVKPV</sequence>
<dbReference type="EMBL" id="UYSL01021842">
    <property type="protein sequence ID" value="VDL79277.1"/>
    <property type="molecule type" value="Genomic_DNA"/>
</dbReference>
<dbReference type="Proteomes" id="UP000271162">
    <property type="component" value="Unassembled WGS sequence"/>
</dbReference>
<dbReference type="InterPro" id="IPR014044">
    <property type="entry name" value="CAP_dom"/>
</dbReference>
<dbReference type="InterPro" id="IPR035940">
    <property type="entry name" value="CAP_sf"/>
</dbReference>
<dbReference type="AlphaFoldDB" id="A0A0N4YFX7"/>
<accession>A0A0N4YFX7</accession>
<gene>
    <name evidence="2" type="ORF">NBR_LOCUS15683</name>
</gene>
<name>A0A0N4YFX7_NIPBR</name>
<evidence type="ECO:0000313" key="4">
    <source>
        <dbReference type="WBParaSite" id="NBR_0001568201-mRNA-1"/>
    </source>
</evidence>
<evidence type="ECO:0000259" key="1">
    <source>
        <dbReference type="Pfam" id="PF00188"/>
    </source>
</evidence>